<protein>
    <submittedName>
        <fullName evidence="2">Alkyl hydroperoxide reductase AhpD</fullName>
    </submittedName>
</protein>
<dbReference type="PANTHER" id="PTHR33930">
    <property type="entry name" value="ALKYL HYDROPEROXIDE REDUCTASE AHPD"/>
    <property type="match status" value="1"/>
</dbReference>
<evidence type="ECO:0000313" key="2">
    <source>
        <dbReference type="EMBL" id="GGG51949.1"/>
    </source>
</evidence>
<dbReference type="GO" id="GO:0051920">
    <property type="term" value="F:peroxiredoxin activity"/>
    <property type="evidence" value="ECO:0007669"/>
    <property type="project" value="InterPro"/>
</dbReference>
<dbReference type="Proteomes" id="UP000597507">
    <property type="component" value="Unassembled WGS sequence"/>
</dbReference>
<dbReference type="InterPro" id="IPR029032">
    <property type="entry name" value="AhpD-like"/>
</dbReference>
<dbReference type="EMBL" id="BMKS01000026">
    <property type="protein sequence ID" value="GGG51949.1"/>
    <property type="molecule type" value="Genomic_DNA"/>
</dbReference>
<dbReference type="PANTHER" id="PTHR33930:SF2">
    <property type="entry name" value="BLR3452 PROTEIN"/>
    <property type="match status" value="1"/>
</dbReference>
<sequence length="112" mass="11726">MSAIKDWDAYRAALRERGREFSALHPELVKAFTALSGAAAKAQHLDAKTRELIAVAITAITTCEGCMDAHVRKAKAAGATREEIAEALGVAVALSAGATFTHALHVLDAVGE</sequence>
<dbReference type="Pfam" id="PF02627">
    <property type="entry name" value="CMD"/>
    <property type="match status" value="1"/>
</dbReference>
<evidence type="ECO:0000259" key="1">
    <source>
        <dbReference type="Pfam" id="PF02627"/>
    </source>
</evidence>
<gene>
    <name evidence="2" type="ORF">GCM10010964_43900</name>
</gene>
<feature type="domain" description="Carboxymuconolactone decarboxylase-like" evidence="1">
    <location>
        <begin position="26"/>
        <end position="108"/>
    </location>
</feature>
<dbReference type="RefSeq" id="WP_373285242.1">
    <property type="nucleotide sequence ID" value="NZ_BMKS01000026.1"/>
</dbReference>
<name>A0A8J2ZFX1_9PROT</name>
<evidence type="ECO:0000313" key="3">
    <source>
        <dbReference type="Proteomes" id="UP000597507"/>
    </source>
</evidence>
<dbReference type="NCBIfam" id="TIGR00778">
    <property type="entry name" value="ahpD_dom"/>
    <property type="match status" value="1"/>
</dbReference>
<accession>A0A8J2ZFX1</accession>
<dbReference type="AlphaFoldDB" id="A0A8J2ZFX1"/>
<dbReference type="InterPro" id="IPR003779">
    <property type="entry name" value="CMD-like"/>
</dbReference>
<dbReference type="InterPro" id="IPR004675">
    <property type="entry name" value="AhpD_core"/>
</dbReference>
<dbReference type="Gene3D" id="1.20.1290.10">
    <property type="entry name" value="AhpD-like"/>
    <property type="match status" value="1"/>
</dbReference>
<dbReference type="SUPFAM" id="SSF69118">
    <property type="entry name" value="AhpD-like"/>
    <property type="match status" value="1"/>
</dbReference>
<reference evidence="2 3" key="1">
    <citation type="journal article" date="2014" name="Int. J. Syst. Evol. Microbiol.">
        <title>Complete genome sequence of Corynebacterium casei LMG S-19264T (=DSM 44701T), isolated from a smear-ripened cheese.</title>
        <authorList>
            <consortium name="US DOE Joint Genome Institute (JGI-PGF)"/>
            <person name="Walter F."/>
            <person name="Albersmeier A."/>
            <person name="Kalinowski J."/>
            <person name="Ruckert C."/>
        </authorList>
    </citation>
    <scope>NUCLEOTIDE SEQUENCE [LARGE SCALE GENOMIC DNA]</scope>
    <source>
        <strain evidence="2 3">CGMCC 1.16330</strain>
    </source>
</reference>
<proteinExistence type="predicted"/>
<keyword evidence="3" id="KW-1185">Reference proteome</keyword>
<organism evidence="2 3">
    <name type="scientific">Caldovatus sediminis</name>
    <dbReference type="NCBI Taxonomy" id="2041189"/>
    <lineage>
        <taxon>Bacteria</taxon>
        <taxon>Pseudomonadati</taxon>
        <taxon>Pseudomonadota</taxon>
        <taxon>Alphaproteobacteria</taxon>
        <taxon>Acetobacterales</taxon>
        <taxon>Roseomonadaceae</taxon>
        <taxon>Caldovatus</taxon>
    </lineage>
</organism>
<comment type="caution">
    <text evidence="2">The sequence shown here is derived from an EMBL/GenBank/DDBJ whole genome shotgun (WGS) entry which is preliminary data.</text>
</comment>